<dbReference type="OrthoDB" id="9798709at2"/>
<dbReference type="Proteomes" id="UP000182306">
    <property type="component" value="Plasmid C"/>
</dbReference>
<dbReference type="InterPro" id="IPR053146">
    <property type="entry name" value="QDO-like"/>
</dbReference>
<dbReference type="SUPFAM" id="SSF51182">
    <property type="entry name" value="RmlC-like cupins"/>
    <property type="match status" value="1"/>
</dbReference>
<proteinExistence type="predicted"/>
<gene>
    <name evidence="1" type="ORF">SAMCFNEI73_pC1065</name>
</gene>
<dbReference type="KEGG" id="same:SAMCFNEI73_pC1065"/>
<reference evidence="1 2" key="1">
    <citation type="submission" date="2015-10" db="EMBL/GenBank/DDBJ databases">
        <title>Genomic differences between typical nodule nitrogen-fixing rhizobial strains and those coming from bean seeds.</title>
        <authorList>
            <person name="Peralta H."/>
            <person name="Aguilar-Vera A."/>
            <person name="Diaz R."/>
            <person name="Mora Y."/>
            <person name="Martinez-Batallar G."/>
            <person name="Salazar E."/>
            <person name="Vargas-Lagunas C."/>
            <person name="Encarnacion S."/>
            <person name="Girard L."/>
            <person name="Mora J."/>
        </authorList>
    </citation>
    <scope>NUCLEOTIDE SEQUENCE [LARGE SCALE GENOMIC DNA]</scope>
    <source>
        <strain evidence="1 2">CFNEI 73</strain>
        <plasmid evidence="1 2">C</plasmid>
    </source>
</reference>
<accession>A0A1L3LXF1</accession>
<evidence type="ECO:0000313" key="2">
    <source>
        <dbReference type="Proteomes" id="UP000182306"/>
    </source>
</evidence>
<dbReference type="AlphaFoldDB" id="A0A1L3LXF1"/>
<geneLocation type="plasmid" evidence="1 2">
    <name>C</name>
</geneLocation>
<evidence type="ECO:0000313" key="1">
    <source>
        <dbReference type="EMBL" id="APG94777.1"/>
    </source>
</evidence>
<keyword evidence="1" id="KW-0614">Plasmid</keyword>
<organism evidence="1 2">
    <name type="scientific">Sinorhizobium americanum</name>
    <dbReference type="NCBI Taxonomy" id="194963"/>
    <lineage>
        <taxon>Bacteria</taxon>
        <taxon>Pseudomonadati</taxon>
        <taxon>Pseudomonadota</taxon>
        <taxon>Alphaproteobacteria</taxon>
        <taxon>Hyphomicrobiales</taxon>
        <taxon>Rhizobiaceae</taxon>
        <taxon>Sinorhizobium/Ensifer group</taxon>
        <taxon>Sinorhizobium</taxon>
    </lineage>
</organism>
<protein>
    <submittedName>
        <fullName evidence="1">Cupin</fullName>
    </submittedName>
</protein>
<dbReference type="InterPro" id="IPR014710">
    <property type="entry name" value="RmlC-like_jellyroll"/>
</dbReference>
<keyword evidence="2" id="KW-1185">Reference proteome</keyword>
<dbReference type="Gene3D" id="2.60.120.10">
    <property type="entry name" value="Jelly Rolls"/>
    <property type="match status" value="1"/>
</dbReference>
<dbReference type="RefSeq" id="WP_064254943.1">
    <property type="nucleotide sequence ID" value="NZ_CP013110.1"/>
</dbReference>
<dbReference type="Pfam" id="PF07883">
    <property type="entry name" value="Cupin_2"/>
    <property type="match status" value="1"/>
</dbReference>
<name>A0A1L3LXF1_9HYPH</name>
<dbReference type="PANTHER" id="PTHR36440:SF1">
    <property type="entry name" value="PUTATIVE (AFU_ORTHOLOGUE AFUA_8G07350)-RELATED"/>
    <property type="match status" value="1"/>
</dbReference>
<dbReference type="EMBL" id="CP013110">
    <property type="protein sequence ID" value="APG94777.1"/>
    <property type="molecule type" value="Genomic_DNA"/>
</dbReference>
<dbReference type="PANTHER" id="PTHR36440">
    <property type="entry name" value="PUTATIVE (AFU_ORTHOLOGUE AFUA_8G07350)-RELATED"/>
    <property type="match status" value="1"/>
</dbReference>
<dbReference type="InterPro" id="IPR011051">
    <property type="entry name" value="RmlC_Cupin_sf"/>
</dbReference>
<dbReference type="InterPro" id="IPR013096">
    <property type="entry name" value="Cupin_2"/>
</dbReference>
<sequence>MTITSNITESKELFWFNNTLVAIHVSSSKGSDGICVVEHHMPYWDSPPLHVHHREDEVFHILEGRMRFHIDGRERIAVTGETVVAPKGLAHTFRVESSGGARCLTITRGSDFETLLRQMGRPADRPELPPQSAPTPEIIAVLTRCCTANGIDIIGAPLV</sequence>